<dbReference type="EMBL" id="CM001885">
    <property type="protein sequence ID" value="EOY14330.1"/>
    <property type="molecule type" value="Genomic_DNA"/>
</dbReference>
<gene>
    <name evidence="1" type="ORF">TCM_033707</name>
</gene>
<dbReference type="PANTHER" id="PTHR31973">
    <property type="entry name" value="POLYPROTEIN, PUTATIVE-RELATED"/>
    <property type="match status" value="1"/>
</dbReference>
<reference evidence="1 2" key="1">
    <citation type="journal article" date="2013" name="Genome Biol.">
        <title>The genome sequence of the most widely cultivated cacao type and its use to identify candidate genes regulating pod color.</title>
        <authorList>
            <person name="Motamayor J.C."/>
            <person name="Mockaitis K."/>
            <person name="Schmutz J."/>
            <person name="Haiminen N."/>
            <person name="Iii D.L."/>
            <person name="Cornejo O."/>
            <person name="Findley S.D."/>
            <person name="Zheng P."/>
            <person name="Utro F."/>
            <person name="Royaert S."/>
            <person name="Saski C."/>
            <person name="Jenkins J."/>
            <person name="Podicheti R."/>
            <person name="Zhao M."/>
            <person name="Scheffler B.E."/>
            <person name="Stack J.C."/>
            <person name="Feltus F.A."/>
            <person name="Mustiga G.M."/>
            <person name="Amores F."/>
            <person name="Phillips W."/>
            <person name="Marelli J.P."/>
            <person name="May G.D."/>
            <person name="Shapiro H."/>
            <person name="Ma J."/>
            <person name="Bustamante C.D."/>
            <person name="Schnell R.J."/>
            <person name="Main D."/>
            <person name="Gilbert D."/>
            <person name="Parida L."/>
            <person name="Kuhn D.N."/>
        </authorList>
    </citation>
    <scope>NUCLEOTIDE SEQUENCE [LARGE SCALE GENOMIC DNA]</scope>
    <source>
        <strain evidence="2">cv. Matina 1-6</strain>
    </source>
</reference>
<organism evidence="1 2">
    <name type="scientific">Theobroma cacao</name>
    <name type="common">Cacao</name>
    <name type="synonym">Cocoa</name>
    <dbReference type="NCBI Taxonomy" id="3641"/>
    <lineage>
        <taxon>Eukaryota</taxon>
        <taxon>Viridiplantae</taxon>
        <taxon>Streptophyta</taxon>
        <taxon>Embryophyta</taxon>
        <taxon>Tracheophyta</taxon>
        <taxon>Spermatophyta</taxon>
        <taxon>Magnoliopsida</taxon>
        <taxon>eudicotyledons</taxon>
        <taxon>Gunneridae</taxon>
        <taxon>Pentapetalae</taxon>
        <taxon>rosids</taxon>
        <taxon>malvids</taxon>
        <taxon>Malvales</taxon>
        <taxon>Malvaceae</taxon>
        <taxon>Byttnerioideae</taxon>
        <taxon>Theobroma</taxon>
    </lineage>
</organism>
<evidence type="ECO:0000313" key="2">
    <source>
        <dbReference type="Proteomes" id="UP000026915"/>
    </source>
</evidence>
<dbReference type="HOGENOM" id="CLU_777099_0_0_1"/>
<dbReference type="Gramene" id="EOY14330">
    <property type="protein sequence ID" value="EOY14330"/>
    <property type="gene ID" value="TCM_033707"/>
</dbReference>
<keyword evidence="2" id="KW-1185">Reference proteome</keyword>
<protein>
    <submittedName>
        <fullName evidence="1">Uncharacterized protein</fullName>
    </submittedName>
</protein>
<accession>A0A061FAF5</accession>
<name>A0A061FAF5_THECC</name>
<dbReference type="InParanoid" id="A0A061FAF5"/>
<dbReference type="Proteomes" id="UP000026915">
    <property type="component" value="Chromosome 7"/>
</dbReference>
<dbReference type="PANTHER" id="PTHR31973:SF187">
    <property type="entry name" value="MUTATOR TRANSPOSASE MUDRA PROTEIN"/>
    <property type="match status" value="1"/>
</dbReference>
<evidence type="ECO:0000313" key="1">
    <source>
        <dbReference type="EMBL" id="EOY14330.1"/>
    </source>
</evidence>
<proteinExistence type="predicted"/>
<sequence length="357" mass="39983">MDDQLCIIRFHYDNGFVGGGRNLKYINGSVEDFTSDLDKSINEGDEDEGIHSEYYDSDEFGGIVSDEDMFDDATKMRSRMTQFVLTDLYTEKIVRDHFIKVTNIQDQIRSKNDLWVNASMIRRAKKMNKGSTVKMVVHGTTPSSPPVFQRFYICFKALEKGMENGCKSFWGLDGCWLKSLTQEITKKTMMTIIKKKKECIKWRGGLGPNIWKIIENNGTVASKREVAFNGDVGVLRGNVEDIASSWYHKDVYMVAYASAFASTHASNIASTYAYASAHGFACVFDTIASGSVQHSAVANASISVQTPRQIGMCFANDDDGRLYGMIGAGRTSPLSKLIMLQTLLVKEQFLMKRKQKG</sequence>
<dbReference type="AlphaFoldDB" id="A0A061FAF5"/>